<dbReference type="Gene3D" id="1.10.287.1490">
    <property type="match status" value="1"/>
</dbReference>
<dbReference type="EMBL" id="JACJKH010000027">
    <property type="protein sequence ID" value="MBM6745205.1"/>
    <property type="molecule type" value="Genomic_DNA"/>
</dbReference>
<evidence type="ECO:0000313" key="1">
    <source>
        <dbReference type="EMBL" id="MBM6745205.1"/>
    </source>
</evidence>
<gene>
    <name evidence="1" type="ORF">H6A32_13015</name>
</gene>
<sequence>MRFEREINIYGDETVLKRFQAAETSISAVQGKISAMISESELTELENSNATMYSKLASAIMEIDALTINFSDLTTKYNTVSGQYSALNSKVATYKASVDELSADISSVQQNLSKNYSTTTQMNSAINAKANEISAKISSVETTLKNNYSTTNEMNSAINAKANEITTSVSSLYARKSEINIANGKINDLEIWKKSAEVKITDSAIVSTVTESSTYRNSVNSLIEQKASSIRLKADRISWESTYSSMTANGTLTCRNATIEGTIHSDNGDDEIYIRSARLDFIRDGVDVGNIGTNIYYNNNALKGLTFDLDHTGSYMAWGAKRSASESTFLMKWAYASDDVGRYGANTLNAGCDIDMHNYSIKNVWLSGIVAPNGYNGWTGEIPIYYKKGDSYYTSSITVSNGIITSAPRM</sequence>
<comment type="caution">
    <text evidence="1">The sequence shown here is derived from an EMBL/GenBank/DDBJ whole genome shotgun (WGS) entry which is preliminary data.</text>
</comment>
<keyword evidence="2" id="KW-1185">Reference proteome</keyword>
<reference evidence="1 2" key="1">
    <citation type="journal article" date="2021" name="Sci. Rep.">
        <title>The distribution of antibiotic resistance genes in chicken gut microbiota commensals.</title>
        <authorList>
            <person name="Juricova H."/>
            <person name="Matiasovicova J."/>
            <person name="Kubasova T."/>
            <person name="Cejkova D."/>
            <person name="Rychlik I."/>
        </authorList>
    </citation>
    <scope>NUCLEOTIDE SEQUENCE [LARGE SCALE GENOMIC DNA]</scope>
    <source>
        <strain evidence="1 2">An770</strain>
    </source>
</reference>
<proteinExistence type="predicted"/>
<evidence type="ECO:0000313" key="2">
    <source>
        <dbReference type="Proteomes" id="UP000775686"/>
    </source>
</evidence>
<dbReference type="Proteomes" id="UP000775686">
    <property type="component" value="Unassembled WGS sequence"/>
</dbReference>
<name>A0ABS2EJI3_9FIRM</name>
<protein>
    <recommendedName>
        <fullName evidence="3">Gp58-like domain-containing protein</fullName>
    </recommendedName>
</protein>
<dbReference type="RefSeq" id="WP_204864524.1">
    <property type="nucleotide sequence ID" value="NZ_JACJKH010000027.1"/>
</dbReference>
<organism evidence="1 2">
    <name type="scientific">Drancourtella massiliensis</name>
    <dbReference type="NCBI Taxonomy" id="1632013"/>
    <lineage>
        <taxon>Bacteria</taxon>
        <taxon>Bacillati</taxon>
        <taxon>Bacillota</taxon>
        <taxon>Clostridia</taxon>
        <taxon>Eubacteriales</taxon>
        <taxon>Oscillospiraceae</taxon>
        <taxon>Drancourtella</taxon>
    </lineage>
</organism>
<evidence type="ECO:0008006" key="3">
    <source>
        <dbReference type="Google" id="ProtNLM"/>
    </source>
</evidence>
<accession>A0ABS2EJI3</accession>